<evidence type="ECO:0000256" key="1">
    <source>
        <dbReference type="SAM" id="Phobius"/>
    </source>
</evidence>
<organism evidence="2 3">
    <name type="scientific">Plasmodium vivax (strain Brazil I)</name>
    <dbReference type="NCBI Taxonomy" id="1033975"/>
    <lineage>
        <taxon>Eukaryota</taxon>
        <taxon>Sar</taxon>
        <taxon>Alveolata</taxon>
        <taxon>Apicomplexa</taxon>
        <taxon>Aconoidasida</taxon>
        <taxon>Haemosporida</taxon>
        <taxon>Plasmodiidae</taxon>
        <taxon>Plasmodium</taxon>
        <taxon>Plasmodium (Plasmodium)</taxon>
    </lineage>
</organism>
<evidence type="ECO:0000313" key="2">
    <source>
        <dbReference type="EMBL" id="KMZ83248.1"/>
    </source>
</evidence>
<dbReference type="AlphaFoldDB" id="A0A0J9VAW6"/>
<proteinExistence type="predicted"/>
<dbReference type="OrthoDB" id="389098at2759"/>
<gene>
    <name evidence="2" type="ORF">PVBG_05218</name>
</gene>
<sequence length="333" mass="39168">MDFSQLKQKVYLHFIFKIIIYIELFEKSELFLYYKFLEEILNLYDILDKPLVEKGQNEEHFNICNSFPWLKGDNEGEYKKFCKKLLNNLLLLSNSNYGDGNFFKYCDVLYMWMYFEIKEKGIPNDITKQIFDETPQMINVTLSKTPCPYLNFNENYHEPKKLMKLRIFEYNTSTFVNTLKDIKSLNNCSCLKYIYECINIYKEMHSKYCLGGRNLNPTNKDTCDILHNFNINYSNYIHNKYGSTYDLPSLSGDIPIPHIIGCPLDEKDQGLSSNNDNQSDNSIFLYVPKVLGTMAGVSSLLALLYKVMQIFIKIYAKYCIIMNKIYLHNKSSL</sequence>
<dbReference type="EMBL" id="KQ234946">
    <property type="protein sequence ID" value="KMZ83248.1"/>
    <property type="molecule type" value="Genomic_DNA"/>
</dbReference>
<name>A0A0J9VAW6_PLAV1</name>
<accession>A0A0J9VAW6</accession>
<keyword evidence="1" id="KW-0812">Transmembrane</keyword>
<keyword evidence="1" id="KW-0472">Membrane</keyword>
<reference evidence="2 3" key="1">
    <citation type="submission" date="2011-08" db="EMBL/GenBank/DDBJ databases">
        <title>The Genome Sequence of Plasmodium vivax Brazil I.</title>
        <authorList>
            <consortium name="The Broad Institute Genome Sequencing Platform"/>
            <consortium name="The Broad Institute Genome Sequencing Center for Infectious Disease"/>
            <person name="Neafsey D."/>
            <person name="Carlton J."/>
            <person name="Barnwell J."/>
            <person name="Collins W."/>
            <person name="Escalante A."/>
            <person name="Mullikin J."/>
            <person name="Saul A."/>
            <person name="Guigo R."/>
            <person name="Camara F."/>
            <person name="Young S.K."/>
            <person name="Zeng Q."/>
            <person name="Gargeya S."/>
            <person name="Fitzgerald M."/>
            <person name="Haas B."/>
            <person name="Abouelleil A."/>
            <person name="Alvarado L."/>
            <person name="Arachchi H.M."/>
            <person name="Berlin A."/>
            <person name="Brown A."/>
            <person name="Chapman S.B."/>
            <person name="Chen Z."/>
            <person name="Dunbar C."/>
            <person name="Freedman E."/>
            <person name="Gearin G."/>
            <person name="Gellesch M."/>
            <person name="Goldberg J."/>
            <person name="Griggs A."/>
            <person name="Gujja S."/>
            <person name="Heiman D."/>
            <person name="Howarth C."/>
            <person name="Larson L."/>
            <person name="Lui A."/>
            <person name="MacDonald P.J.P."/>
            <person name="Montmayeur A."/>
            <person name="Murphy C."/>
            <person name="Neiman D."/>
            <person name="Pearson M."/>
            <person name="Priest M."/>
            <person name="Roberts A."/>
            <person name="Saif S."/>
            <person name="Shea T."/>
            <person name="Shenoy N."/>
            <person name="Sisk P."/>
            <person name="Stolte C."/>
            <person name="Sykes S."/>
            <person name="Wortman J."/>
            <person name="Nusbaum C."/>
            <person name="Birren B."/>
        </authorList>
    </citation>
    <scope>NUCLEOTIDE SEQUENCE [LARGE SCALE GENOMIC DNA]</scope>
    <source>
        <strain evidence="2 3">Brazil I</strain>
    </source>
</reference>
<evidence type="ECO:0000313" key="3">
    <source>
        <dbReference type="Proteomes" id="UP000053327"/>
    </source>
</evidence>
<protein>
    <submittedName>
        <fullName evidence="2">Uncharacterized protein</fullName>
    </submittedName>
</protein>
<dbReference type="Proteomes" id="UP000053327">
    <property type="component" value="Unassembled WGS sequence"/>
</dbReference>
<feature type="transmembrane region" description="Helical" evidence="1">
    <location>
        <begin position="283"/>
        <end position="305"/>
    </location>
</feature>
<keyword evidence="1" id="KW-1133">Transmembrane helix</keyword>